<evidence type="ECO:0000313" key="3">
    <source>
        <dbReference type="Proteomes" id="UP000677126"/>
    </source>
</evidence>
<evidence type="ECO:0000313" key="2">
    <source>
        <dbReference type="EMBL" id="QVM85735.1"/>
    </source>
</evidence>
<organism evidence="2 3">
    <name type="scientific">Novosphingobium decolorationis</name>
    <dbReference type="NCBI Taxonomy" id="2698673"/>
    <lineage>
        <taxon>Bacteria</taxon>
        <taxon>Pseudomonadati</taxon>
        <taxon>Pseudomonadota</taxon>
        <taxon>Alphaproteobacteria</taxon>
        <taxon>Sphingomonadales</taxon>
        <taxon>Sphingomonadaceae</taxon>
        <taxon>Novosphingobium</taxon>
    </lineage>
</organism>
<evidence type="ECO:0008006" key="4">
    <source>
        <dbReference type="Google" id="ProtNLM"/>
    </source>
</evidence>
<reference evidence="2 3" key="1">
    <citation type="journal article" date="2021" name="Int. J. Syst. Evol. Microbiol.">
        <title>Novosphingobium decolorationis sp. nov., an aniline blue-decolourizing bacterium isolated from East Pacific sediment.</title>
        <authorList>
            <person name="Chen X."/>
            <person name="Dong B."/>
            <person name="Chen T."/>
            <person name="Ren N."/>
            <person name="Wang J."/>
            <person name="Xu Y."/>
            <person name="Yang J."/>
            <person name="Zhu S."/>
            <person name="Chen J."/>
        </authorList>
    </citation>
    <scope>NUCLEOTIDE SEQUENCE [LARGE SCALE GENOMIC DNA]</scope>
    <source>
        <strain evidence="2 3">502str22</strain>
    </source>
</reference>
<accession>A0ABX8E9Z9</accession>
<protein>
    <recommendedName>
        <fullName evidence="4">Lipoprotein</fullName>
    </recommendedName>
</protein>
<keyword evidence="3" id="KW-1185">Reference proteome</keyword>
<sequence>MKRHISPVRTTAVAALLTLVAACSGDSAPGEGTPTQPAGTNEVDVKTQMQLSTAEALQGAMEDTFTPDQVGILVNLAHQKVVAESCDGFEVDNGKFAAALAPIVTAKKSDTDGKLIHDQLLTGLGMATGAEFAIAAYDQQAYCDGARADRDDTAASNPYDIYATPGASPFGTQTPAAVDEVARAPS</sequence>
<evidence type="ECO:0000256" key="1">
    <source>
        <dbReference type="SAM" id="SignalP"/>
    </source>
</evidence>
<dbReference type="Proteomes" id="UP000677126">
    <property type="component" value="Chromosome"/>
</dbReference>
<feature type="signal peptide" evidence="1">
    <location>
        <begin position="1"/>
        <end position="28"/>
    </location>
</feature>
<proteinExistence type="predicted"/>
<keyword evidence="1" id="KW-0732">Signal</keyword>
<gene>
    <name evidence="2" type="ORF">HT578_20330</name>
</gene>
<dbReference type="EMBL" id="CP054856">
    <property type="protein sequence ID" value="QVM85735.1"/>
    <property type="molecule type" value="Genomic_DNA"/>
</dbReference>
<feature type="chain" id="PRO_5045502215" description="Lipoprotein" evidence="1">
    <location>
        <begin position="29"/>
        <end position="186"/>
    </location>
</feature>
<dbReference type="RefSeq" id="WP_213501252.1">
    <property type="nucleotide sequence ID" value="NZ_CP054856.1"/>
</dbReference>
<name>A0ABX8E9Z9_9SPHN</name>
<dbReference type="PROSITE" id="PS51257">
    <property type="entry name" value="PROKAR_LIPOPROTEIN"/>
    <property type="match status" value="1"/>
</dbReference>